<dbReference type="EMBL" id="FNOU01000001">
    <property type="protein sequence ID" value="SDX28810.1"/>
    <property type="molecule type" value="Genomic_DNA"/>
</dbReference>
<dbReference type="Proteomes" id="UP000199652">
    <property type="component" value="Unassembled WGS sequence"/>
</dbReference>
<sequence length="133" mass="15649">MNLFNGLKRLFSGTQYRINRDILLQYMNEDISFSKQENLCFCDEFFLSPNEADEKLHIVIINYDAPCKTPLESEEGLTGVIIFVCKGKKYNPEIDQKYYTIEDFITYKLANYPEWFTMVNELVQPTSLANYKL</sequence>
<organism evidence="1 2">
    <name type="scientific">Eubacterium barkeri</name>
    <name type="common">Clostridium barkeri</name>
    <dbReference type="NCBI Taxonomy" id="1528"/>
    <lineage>
        <taxon>Bacteria</taxon>
        <taxon>Bacillati</taxon>
        <taxon>Bacillota</taxon>
        <taxon>Clostridia</taxon>
        <taxon>Eubacteriales</taxon>
        <taxon>Eubacteriaceae</taxon>
        <taxon>Eubacterium</taxon>
    </lineage>
</organism>
<name>A0A1H3AGG8_EUBBA</name>
<accession>A0A1H3AGG8</accession>
<evidence type="ECO:0000313" key="2">
    <source>
        <dbReference type="Proteomes" id="UP000199652"/>
    </source>
</evidence>
<proteinExistence type="predicted"/>
<dbReference type="AlphaFoldDB" id="A0A1H3AGG8"/>
<reference evidence="2" key="1">
    <citation type="submission" date="2016-10" db="EMBL/GenBank/DDBJ databases">
        <authorList>
            <person name="Varghese N."/>
            <person name="Submissions S."/>
        </authorList>
    </citation>
    <scope>NUCLEOTIDE SEQUENCE [LARGE SCALE GENOMIC DNA]</scope>
    <source>
        <strain evidence="2">VPI 5359</strain>
    </source>
</reference>
<protein>
    <submittedName>
        <fullName evidence="1">Uncharacterized protein</fullName>
    </submittedName>
</protein>
<gene>
    <name evidence="1" type="ORF">SAMN04488579_10137</name>
</gene>
<keyword evidence="2" id="KW-1185">Reference proteome</keyword>
<evidence type="ECO:0000313" key="1">
    <source>
        <dbReference type="EMBL" id="SDX28810.1"/>
    </source>
</evidence>